<dbReference type="EMBL" id="CM046126">
    <property type="protein sequence ID" value="KAI8427086.1"/>
    <property type="molecule type" value="Genomic_DNA"/>
</dbReference>
<comment type="caution">
    <text evidence="1">The sequence shown here is derived from an EMBL/GenBank/DDBJ whole genome shotgun (WGS) entry which is preliminary data.</text>
</comment>
<proteinExistence type="predicted"/>
<reference evidence="1 2" key="1">
    <citation type="journal article" date="2022" name="Genome Biol. Evol.">
        <title>The Spruce Budworm Genome: Reconstructing the Evolutionary History of Antifreeze Proteins.</title>
        <authorList>
            <person name="Beliveau C."/>
            <person name="Gagne P."/>
            <person name="Picq S."/>
            <person name="Vernygora O."/>
            <person name="Keeling C.I."/>
            <person name="Pinkney K."/>
            <person name="Doucet D."/>
            <person name="Wen F."/>
            <person name="Johnston J.S."/>
            <person name="Maaroufi H."/>
            <person name="Boyle B."/>
            <person name="Laroche J."/>
            <person name="Dewar K."/>
            <person name="Juretic N."/>
            <person name="Blackburn G."/>
            <person name="Nisole A."/>
            <person name="Brunet B."/>
            <person name="Brandao M."/>
            <person name="Lumley L."/>
            <person name="Duan J."/>
            <person name="Quan G."/>
            <person name="Lucarotti C.J."/>
            <person name="Roe A.D."/>
            <person name="Sperling F.A.H."/>
            <person name="Levesque R.C."/>
            <person name="Cusson M."/>
        </authorList>
    </citation>
    <scope>NUCLEOTIDE SEQUENCE [LARGE SCALE GENOMIC DNA]</scope>
    <source>
        <strain evidence="1">Glfc:IPQL:Cfum</strain>
    </source>
</reference>
<gene>
    <name evidence="1" type="ORF">MSG28_014724</name>
</gene>
<keyword evidence="2" id="KW-1185">Reference proteome</keyword>
<accession>A0ACC0JSA5</accession>
<dbReference type="Proteomes" id="UP001064048">
    <property type="component" value="Chromosome 26"/>
</dbReference>
<organism evidence="1 2">
    <name type="scientific">Choristoneura fumiferana</name>
    <name type="common">Spruce budworm moth</name>
    <name type="synonym">Archips fumiferana</name>
    <dbReference type="NCBI Taxonomy" id="7141"/>
    <lineage>
        <taxon>Eukaryota</taxon>
        <taxon>Metazoa</taxon>
        <taxon>Ecdysozoa</taxon>
        <taxon>Arthropoda</taxon>
        <taxon>Hexapoda</taxon>
        <taxon>Insecta</taxon>
        <taxon>Pterygota</taxon>
        <taxon>Neoptera</taxon>
        <taxon>Endopterygota</taxon>
        <taxon>Lepidoptera</taxon>
        <taxon>Glossata</taxon>
        <taxon>Ditrysia</taxon>
        <taxon>Tortricoidea</taxon>
        <taxon>Tortricidae</taxon>
        <taxon>Tortricinae</taxon>
        <taxon>Choristoneura</taxon>
    </lineage>
</organism>
<evidence type="ECO:0000313" key="2">
    <source>
        <dbReference type="Proteomes" id="UP001064048"/>
    </source>
</evidence>
<name>A0ACC0JSA5_CHOFU</name>
<protein>
    <submittedName>
        <fullName evidence="1">Uncharacterized protein</fullName>
    </submittedName>
</protein>
<sequence length="415" mass="46067">MAATKVFILCAASLALSVAAPVDNLPVLKELKPEVLFRTTPEAPFVLECATTKPNEKLHYHWEKNGKPFDLNGGKDITFRAHEGTLIFKKPKESDEGLYQCFATSDEGVASSRIVSVKRTFVDIPEHTLKKHRPVEGRPFKLDCGVTKAYPQPKIEWFRQGKDGKIVDIKEKRLLESPEGTLYFTNVTKKDIDKDTMYVCLVETPASDEKLVAAEHIIEDLTLTKEPKTGELIPQYLSKDLTAKTGDVTMMYCIYGGTPMAYPDWFKLGPSDSRINVNGKPGDRVTHRNRSAGRRLLITKTLAEDDATYECVANNAVGKPQSHRIKLTVEKSAEFVQKPEPLVLTKEGQDVTIPCEVFGVEKVTWTFNGKPLSGKTPSGKGLTLSKVTKKDNGYYGCKGTNKLGEVYAETLVHVA</sequence>
<evidence type="ECO:0000313" key="1">
    <source>
        <dbReference type="EMBL" id="KAI8427086.1"/>
    </source>
</evidence>